<keyword evidence="2" id="KW-0479">Metal-binding</keyword>
<feature type="binding site" evidence="2">
    <location>
        <position position="190"/>
    </location>
    <ligand>
        <name>Mn(2+)</name>
        <dbReference type="ChEBI" id="CHEBI:29035"/>
        <label>1</label>
    </ligand>
</feature>
<evidence type="ECO:0000256" key="2">
    <source>
        <dbReference type="PIRSR" id="PIRSR607760-1"/>
    </source>
</evidence>
<gene>
    <name evidence="3" type="ORF">HIJ39_16615</name>
</gene>
<dbReference type="InterPro" id="IPR007760">
    <property type="entry name" value="Mn_catalase"/>
</dbReference>
<accession>A0A7Y0Q382</accession>
<dbReference type="InterPro" id="IPR009078">
    <property type="entry name" value="Ferritin-like_SF"/>
</dbReference>
<evidence type="ECO:0000313" key="3">
    <source>
        <dbReference type="EMBL" id="NMP23958.1"/>
    </source>
</evidence>
<feature type="binding site" evidence="2">
    <location>
        <position position="38"/>
    </location>
    <ligand>
        <name>Mn(2+)</name>
        <dbReference type="ChEBI" id="CHEBI:29035"/>
        <label>1</label>
    </ligand>
</feature>
<dbReference type="SUPFAM" id="SSF47240">
    <property type="entry name" value="Ferritin-like"/>
    <property type="match status" value="1"/>
</dbReference>
<dbReference type="Pfam" id="PF05067">
    <property type="entry name" value="Mn_catalase"/>
    <property type="match status" value="1"/>
</dbReference>
<feature type="binding site" evidence="2">
    <location>
        <position position="68"/>
    </location>
    <ligand>
        <name>Mn(2+)</name>
        <dbReference type="ChEBI" id="CHEBI:29035"/>
        <label>1</label>
    </ligand>
</feature>
<feature type="binding site" evidence="2">
    <location>
        <position position="157"/>
    </location>
    <ligand>
        <name>Mn(2+)</name>
        <dbReference type="ChEBI" id="CHEBI:29035"/>
        <label>1</label>
    </ligand>
</feature>
<dbReference type="AlphaFoldDB" id="A0A7Y0Q382"/>
<protein>
    <submittedName>
        <fullName evidence="3">Manganese catalase family protein</fullName>
    </submittedName>
</protein>
<dbReference type="GO" id="GO:0046872">
    <property type="term" value="F:metal ion binding"/>
    <property type="evidence" value="ECO:0007669"/>
    <property type="project" value="UniProtKB-KW"/>
</dbReference>
<organism evidence="3 4">
    <name type="scientific">Sulfobacillus harzensis</name>
    <dbReference type="NCBI Taxonomy" id="2729629"/>
    <lineage>
        <taxon>Bacteria</taxon>
        <taxon>Bacillati</taxon>
        <taxon>Bacillota</taxon>
        <taxon>Clostridia</taxon>
        <taxon>Eubacteriales</taxon>
        <taxon>Clostridiales Family XVII. Incertae Sedis</taxon>
        <taxon>Sulfobacillus</taxon>
    </lineage>
</organism>
<evidence type="ECO:0000256" key="1">
    <source>
        <dbReference type="ARBA" id="ARBA00007644"/>
    </source>
</evidence>
<evidence type="ECO:0000313" key="4">
    <source>
        <dbReference type="Proteomes" id="UP000533476"/>
    </source>
</evidence>
<comment type="caution">
    <text evidence="3">The sequence shown here is derived from an EMBL/GenBank/DDBJ whole genome shotgun (WGS) entry which is preliminary data.</text>
</comment>
<dbReference type="Proteomes" id="UP000533476">
    <property type="component" value="Unassembled WGS sequence"/>
</dbReference>
<dbReference type="Gene3D" id="1.20.1260.10">
    <property type="match status" value="1"/>
</dbReference>
<feature type="binding site" evidence="2">
    <location>
        <position position="71"/>
    </location>
    <ligand>
        <name>Mn(2+)</name>
        <dbReference type="ChEBI" id="CHEBI:29035"/>
        <label>1</label>
    </ligand>
</feature>
<keyword evidence="2" id="KW-0464">Manganese</keyword>
<comment type="similarity">
    <text evidence="1">Belongs to the manganese catalase family.</text>
</comment>
<dbReference type="RefSeq" id="WP_169101657.1">
    <property type="nucleotide sequence ID" value="NZ_JABBVZ010000075.1"/>
</dbReference>
<name>A0A7Y0Q382_9FIRM</name>
<sequence length="266" mass="28297">MVKLFKHEDVLLFPVEVSGSDPSAAAMLQEQFGGANGELKALLQYLVQSFGTPDPLTRQLLLNIAVEEASHLEIVGTAIVQLMAMDVTPYNASVNLKPSLAATGHSLKEAPSLVHKMVNLGGVGPLVVDSSGAPFTGNFINSTGDIVSNLMSDVAAELRAGRVYHQLRRSINDPGLNRALEFLEEREATHSTMFAEAVERVKDEGIVSDQGYTVVAQRPPALSEPFDQLLAAMAKKLPGAPLDEAIGPDAVPVQLATGDDHLLPLS</sequence>
<dbReference type="EMBL" id="JABBVZ010000075">
    <property type="protein sequence ID" value="NMP23958.1"/>
    <property type="molecule type" value="Genomic_DNA"/>
</dbReference>
<comment type="cofactor">
    <cofactor evidence="2">
        <name>Mn(2+)</name>
        <dbReference type="ChEBI" id="CHEBI:29035"/>
    </cofactor>
    <text evidence="2">Binds 2 manganese ions per subunit.</text>
</comment>
<dbReference type="InterPro" id="IPR012347">
    <property type="entry name" value="Ferritin-like"/>
</dbReference>
<reference evidence="3 4" key="1">
    <citation type="submission" date="2020-04" db="EMBL/GenBank/DDBJ databases">
        <authorList>
            <person name="Zhang R."/>
            <person name="Schippers A."/>
        </authorList>
    </citation>
    <scope>NUCLEOTIDE SEQUENCE [LARGE SCALE GENOMIC DNA]</scope>
    <source>
        <strain evidence="3 4">DSM 109850</strain>
    </source>
</reference>
<keyword evidence="4" id="KW-1185">Reference proteome</keyword>
<proteinExistence type="inferred from homology"/>